<dbReference type="PANTHER" id="PTHR21432:SF20">
    <property type="entry name" value="ACETYL-COA HYDROLASE"/>
    <property type="match status" value="1"/>
</dbReference>
<proteinExistence type="predicted"/>
<dbReference type="PANTHER" id="PTHR21432">
    <property type="entry name" value="ACETYL-COA HYDROLASE-RELATED"/>
    <property type="match status" value="1"/>
</dbReference>
<gene>
    <name evidence="2" type="ORF">CSC94_09150</name>
</gene>
<dbReference type="GO" id="GO:0008775">
    <property type="term" value="F:acetate CoA-transferase activity"/>
    <property type="evidence" value="ECO:0007669"/>
    <property type="project" value="InterPro"/>
</dbReference>
<dbReference type="InterPro" id="IPR037171">
    <property type="entry name" value="NagB/RpiA_transferase-like"/>
</dbReference>
<organism evidence="2 3">
    <name type="scientific">Zhengella mangrovi</name>
    <dbReference type="NCBI Taxonomy" id="1982044"/>
    <lineage>
        <taxon>Bacteria</taxon>
        <taxon>Pseudomonadati</taxon>
        <taxon>Pseudomonadota</taxon>
        <taxon>Alphaproteobacteria</taxon>
        <taxon>Hyphomicrobiales</taxon>
        <taxon>Notoacmeibacteraceae</taxon>
        <taxon>Zhengella</taxon>
    </lineage>
</organism>
<evidence type="ECO:0000313" key="3">
    <source>
        <dbReference type="Proteomes" id="UP000221168"/>
    </source>
</evidence>
<evidence type="ECO:0000259" key="1">
    <source>
        <dbReference type="Pfam" id="PF13336"/>
    </source>
</evidence>
<dbReference type="SUPFAM" id="SSF100950">
    <property type="entry name" value="NagB/RpiA/CoA transferase-like"/>
    <property type="match status" value="1"/>
</dbReference>
<dbReference type="Pfam" id="PF13336">
    <property type="entry name" value="AcetylCoA_hyd_C"/>
    <property type="match status" value="1"/>
</dbReference>
<reference evidence="2 3" key="1">
    <citation type="submission" date="2017-10" db="EMBL/GenBank/DDBJ databases">
        <title>Sedimentibacterium mangrovi gen. nov., sp. nov., a novel member of family Phyllobacteriacea isolated from mangrove sediment.</title>
        <authorList>
            <person name="Liao H."/>
            <person name="Tian Y."/>
        </authorList>
    </citation>
    <scope>NUCLEOTIDE SEQUENCE [LARGE SCALE GENOMIC DNA]</scope>
    <source>
        <strain evidence="2 3">X9-2-2</strain>
    </source>
</reference>
<accession>A0A2G1QPF5</accession>
<dbReference type="Gene3D" id="3.30.750.70">
    <property type="entry name" value="4-hydroxybutyrate coenzyme like domains"/>
    <property type="match status" value="1"/>
</dbReference>
<dbReference type="AlphaFoldDB" id="A0A2G1QPF5"/>
<protein>
    <recommendedName>
        <fullName evidence="1">Acetyl-CoA hydrolase/transferase C-terminal domain-containing protein</fullName>
    </recommendedName>
</protein>
<dbReference type="InterPro" id="IPR038460">
    <property type="entry name" value="AcetylCoA_hyd_C_sf"/>
</dbReference>
<keyword evidence="3" id="KW-1185">Reference proteome</keyword>
<comment type="caution">
    <text evidence="2">The sequence shown here is derived from an EMBL/GenBank/DDBJ whole genome shotgun (WGS) entry which is preliminary data.</text>
</comment>
<dbReference type="InterPro" id="IPR026888">
    <property type="entry name" value="AcetylCoA_hyd_C"/>
</dbReference>
<feature type="domain" description="Acetyl-CoA hydrolase/transferase C-terminal" evidence="1">
    <location>
        <begin position="335"/>
        <end position="494"/>
    </location>
</feature>
<dbReference type="Gene3D" id="3.40.1080.20">
    <property type="entry name" value="Acetyl-CoA hydrolase/transferase C-terminal domain"/>
    <property type="match status" value="1"/>
</dbReference>
<dbReference type="EMBL" id="PDVP01000004">
    <property type="protein sequence ID" value="PHP67416.1"/>
    <property type="molecule type" value="Genomic_DNA"/>
</dbReference>
<name>A0A2G1QPF5_9HYPH</name>
<evidence type="ECO:0000313" key="2">
    <source>
        <dbReference type="EMBL" id="PHP67416.1"/>
    </source>
</evidence>
<sequence length="613" mass="66633">MARERSAETVARQIIERTGGTIRLALPLGLGKANGIVNALTTAACDDPSISLSILTALTLQRPAIGSDLERRFIEPAADRLFGAYEPLIYAKLVDDGTLPPNIEVREFFLQAGRWLGNAYAQSHHISANYTHALSYVLDFAPNVVAQLVAENAQGEISLSCNTDITADLLKARRNGRAAFHFAVEINENLPFMPGPAVIDGGEADLMLAPDRAFELFSVVRRPVSLPDLAIGLHVSQLVRDGGTLQIGIGSIGDAIAQALLLRQGNNGDYRSVIGRNPFPSGEAEAHDGRFRDGLYAATEMLVGGILELFEGGVIRREVDGVAIHAGFFLECREFYRQLRDMPPEKLAKIAMVPVSFTNSLYGDEAAKRAARRDARFVNNAMMVTCLGAVVSDGTGDGQVVSGVGGQFNFVEQALALEGGRSIITLNATRESKGKTVSNIRWSYPHETVPRHFRDIVVTEYGVADLRGKTDARCIAAMLDIADSRFQADLLEQAKEAGKIRRDHAIDVSRRRNTPERVAQWLAPQRARGLLPPFPFGTDFTPTEQRLLPALALLKRAGGSWPALLQIAARGLFSGEGQEDCLDRLGLRHGRTWNAWLLKCLVKGALAQGAQAR</sequence>
<dbReference type="Gene3D" id="3.40.1080.10">
    <property type="entry name" value="Glutaconate Coenzyme A-transferase"/>
    <property type="match status" value="1"/>
</dbReference>
<dbReference type="GO" id="GO:0006083">
    <property type="term" value="P:acetate metabolic process"/>
    <property type="evidence" value="ECO:0007669"/>
    <property type="project" value="InterPro"/>
</dbReference>
<dbReference type="OrthoDB" id="9801795at2"/>
<dbReference type="Proteomes" id="UP000221168">
    <property type="component" value="Unassembled WGS sequence"/>
</dbReference>
<dbReference type="InterPro" id="IPR046433">
    <property type="entry name" value="ActCoA_hydro"/>
</dbReference>